<feature type="repeat" description="TPR" evidence="3">
    <location>
        <begin position="225"/>
        <end position="258"/>
    </location>
</feature>
<dbReference type="EMBL" id="SDDZ01000002">
    <property type="protein sequence ID" value="RXJ51306.1"/>
    <property type="molecule type" value="Genomic_DNA"/>
</dbReference>
<evidence type="ECO:0000256" key="3">
    <source>
        <dbReference type="PROSITE-ProRule" id="PRU00339"/>
    </source>
</evidence>
<evidence type="ECO:0000256" key="2">
    <source>
        <dbReference type="ARBA" id="ARBA00022803"/>
    </source>
</evidence>
<dbReference type="SUPFAM" id="SSF48452">
    <property type="entry name" value="TPR-like"/>
    <property type="match status" value="2"/>
</dbReference>
<dbReference type="PANTHER" id="PTHR45586:SF1">
    <property type="entry name" value="LIPOPOLYSACCHARIDE ASSEMBLY PROTEIN B"/>
    <property type="match status" value="1"/>
</dbReference>
<dbReference type="PROSITE" id="PS50005">
    <property type="entry name" value="TPR"/>
    <property type="match status" value="2"/>
</dbReference>
<keyword evidence="2 3" id="KW-0802">TPR repeat</keyword>
<name>A0A4V1LN75_9FLAO</name>
<evidence type="ECO:0000256" key="1">
    <source>
        <dbReference type="ARBA" id="ARBA00022737"/>
    </source>
</evidence>
<keyword evidence="4" id="KW-0732">Signal</keyword>
<dbReference type="SMART" id="SM00028">
    <property type="entry name" value="TPR"/>
    <property type="match status" value="5"/>
</dbReference>
<dbReference type="Gene3D" id="1.25.40.10">
    <property type="entry name" value="Tetratricopeptide repeat domain"/>
    <property type="match status" value="3"/>
</dbReference>
<sequence>MRKQIIIALALLVGSFSFAQKSEIKDAEKAIKKSNFAEAKSAINAAESSIGSADDKTKAQFYFTKGQAFYANGTGTDADMDAAIESLNKVEEVEGKNGKYSKSVQEIKQEMINSFLTKANEALEKKNFSASSAGFEKAYKMSKSDTLYLYYAAATAVNGEDYDTALKHYEELKNLGYVGIETEYVAINKATNEEETFPSKALMDISVKSGSHIKPTVKNSESKQGEIVRNVALIYMNQGNNEKALEAMKDARAANPDDASLIISEANMQLKMGNRDEFKRLIQEALVNDPDNPELLFNLGIVAAEGGEIEAAKGYYEKALKIKPDYTDVHNNMAVLILSQEQAIIEKMNALGSSAADNKKYDELKEERAQLYKDAIPYLETTLKLRPTDLQTAKTLVNIYSALGDTAKQKEMQAKVAALETGQN</sequence>
<feature type="chain" id="PRO_5021034216" evidence="4">
    <location>
        <begin position="20"/>
        <end position="424"/>
    </location>
</feature>
<organism evidence="5 6">
    <name type="scientific">Gelidibacter gilvus</name>
    <dbReference type="NCBI Taxonomy" id="59602"/>
    <lineage>
        <taxon>Bacteria</taxon>
        <taxon>Pseudomonadati</taxon>
        <taxon>Bacteroidota</taxon>
        <taxon>Flavobacteriia</taxon>
        <taxon>Flavobacteriales</taxon>
        <taxon>Flavobacteriaceae</taxon>
        <taxon>Gelidibacter</taxon>
    </lineage>
</organism>
<keyword evidence="6" id="KW-1185">Reference proteome</keyword>
<keyword evidence="1" id="KW-0677">Repeat</keyword>
<dbReference type="InterPro" id="IPR051012">
    <property type="entry name" value="CellSynth/LPSAsmb/PSIAsmb"/>
</dbReference>
<comment type="caution">
    <text evidence="5">The sequence shown here is derived from an EMBL/GenBank/DDBJ whole genome shotgun (WGS) entry which is preliminary data.</text>
</comment>
<dbReference type="Proteomes" id="UP000289792">
    <property type="component" value="Unassembled WGS sequence"/>
</dbReference>
<dbReference type="PROSITE" id="PS50293">
    <property type="entry name" value="TPR_REGION"/>
    <property type="match status" value="1"/>
</dbReference>
<proteinExistence type="predicted"/>
<dbReference type="OrthoDB" id="1149028at2"/>
<dbReference type="AlphaFoldDB" id="A0A4V1LN75"/>
<evidence type="ECO:0000313" key="6">
    <source>
        <dbReference type="Proteomes" id="UP000289792"/>
    </source>
</evidence>
<dbReference type="InterPro" id="IPR011990">
    <property type="entry name" value="TPR-like_helical_dom_sf"/>
</dbReference>
<feature type="signal peptide" evidence="4">
    <location>
        <begin position="1"/>
        <end position="19"/>
    </location>
</feature>
<protein>
    <submittedName>
        <fullName evidence="5">Tetratricopeptide repeat protein</fullName>
    </submittedName>
</protein>
<reference evidence="5 6" key="1">
    <citation type="submission" date="2019-01" db="EMBL/GenBank/DDBJ databases">
        <title>Genome sequence of the Antarctic species Gelidibacter gilvus ACAM 158(T).</title>
        <authorList>
            <person name="Bowman J.P."/>
        </authorList>
    </citation>
    <scope>NUCLEOTIDE SEQUENCE [LARGE SCALE GENOMIC DNA]</scope>
    <source>
        <strain evidence="5 6">IC158</strain>
    </source>
</reference>
<accession>A0A4V1LN75</accession>
<feature type="repeat" description="TPR" evidence="3">
    <location>
        <begin position="293"/>
        <end position="326"/>
    </location>
</feature>
<dbReference type="RefSeq" id="WP_129016304.1">
    <property type="nucleotide sequence ID" value="NZ_SDDZ01000002.1"/>
</dbReference>
<evidence type="ECO:0000256" key="4">
    <source>
        <dbReference type="SAM" id="SignalP"/>
    </source>
</evidence>
<evidence type="ECO:0000313" key="5">
    <source>
        <dbReference type="EMBL" id="RXJ51306.1"/>
    </source>
</evidence>
<gene>
    <name evidence="5" type="ORF">ESZ48_05390</name>
</gene>
<dbReference type="InterPro" id="IPR019734">
    <property type="entry name" value="TPR_rpt"/>
</dbReference>
<dbReference type="Pfam" id="PF14559">
    <property type="entry name" value="TPR_19"/>
    <property type="match status" value="1"/>
</dbReference>
<dbReference type="PANTHER" id="PTHR45586">
    <property type="entry name" value="TPR REPEAT-CONTAINING PROTEIN PA4667"/>
    <property type="match status" value="1"/>
</dbReference>